<gene>
    <name evidence="1" type="ORF">GSM42_19220</name>
</gene>
<keyword evidence="2" id="KW-1185">Reference proteome</keyword>
<comment type="caution">
    <text evidence="1">The sequence shown here is derived from an EMBL/GenBank/DDBJ whole genome shotgun (WGS) entry which is preliminary data.</text>
</comment>
<dbReference type="Proteomes" id="UP000430692">
    <property type="component" value="Unassembled WGS sequence"/>
</dbReference>
<reference evidence="1 2" key="1">
    <citation type="submission" date="2019-12" db="EMBL/GenBank/DDBJ databases">
        <title>Whole-genome analyses of novel actinobacteria.</title>
        <authorList>
            <person name="Sahin N."/>
            <person name="Saygin H."/>
        </authorList>
    </citation>
    <scope>NUCLEOTIDE SEQUENCE [LARGE SCALE GENOMIC DNA]</scope>
    <source>
        <strain evidence="1 2">KC615</strain>
    </source>
</reference>
<evidence type="ECO:0000313" key="1">
    <source>
        <dbReference type="EMBL" id="MXQ55815.1"/>
    </source>
</evidence>
<dbReference type="RefSeq" id="WP_160803164.1">
    <property type="nucleotide sequence ID" value="NZ_WUUL01000019.1"/>
</dbReference>
<dbReference type="EMBL" id="WUUL01000019">
    <property type="protein sequence ID" value="MXQ55815.1"/>
    <property type="molecule type" value="Genomic_DNA"/>
</dbReference>
<organism evidence="1 2">
    <name type="scientific">Shimazuella alba</name>
    <dbReference type="NCBI Taxonomy" id="2690964"/>
    <lineage>
        <taxon>Bacteria</taxon>
        <taxon>Bacillati</taxon>
        <taxon>Bacillota</taxon>
        <taxon>Bacilli</taxon>
        <taxon>Bacillales</taxon>
        <taxon>Thermoactinomycetaceae</taxon>
        <taxon>Shimazuella</taxon>
    </lineage>
</organism>
<protein>
    <recommendedName>
        <fullName evidence="3">Transposase</fullName>
    </recommendedName>
</protein>
<accession>A0A6I4W0T5</accession>
<proteinExistence type="predicted"/>
<evidence type="ECO:0008006" key="3">
    <source>
        <dbReference type="Google" id="ProtNLM"/>
    </source>
</evidence>
<name>A0A6I4W0T5_9BACL</name>
<dbReference type="AlphaFoldDB" id="A0A6I4W0T5"/>
<sequence length="100" mass="11529">MERYLTGKRGQSSSIRFAPSFSLPWNNQMECLKRSGCHALQSSLRNLEDAFQRFLPKQNNALRFSKRNLLQSYTTKIEKKNQLPEGSIKGNKIKLPNWAG</sequence>
<evidence type="ECO:0000313" key="2">
    <source>
        <dbReference type="Proteomes" id="UP000430692"/>
    </source>
</evidence>